<evidence type="ECO:0000313" key="1">
    <source>
        <dbReference type="EMBL" id="CAE8587671.1"/>
    </source>
</evidence>
<protein>
    <submittedName>
        <fullName evidence="1">Uncharacterized protein</fullName>
    </submittedName>
</protein>
<keyword evidence="2" id="KW-1185">Reference proteome</keyword>
<dbReference type="Proteomes" id="UP000654075">
    <property type="component" value="Unassembled WGS sequence"/>
</dbReference>
<sequence>WQNVLARDGSASVGARSSPSNAYRVELKPKPWVAIARQLAKAFVNVCSLGDGGQRFYETAFGVQAQPKRAAAMVGLLQRIEILEATGKQDPALRYMLDRSRALSEVDLVDLTDNFWRCLGN</sequence>
<feature type="non-terminal residue" evidence="1">
    <location>
        <position position="1"/>
    </location>
</feature>
<gene>
    <name evidence="1" type="ORF">PGLA1383_LOCUS6498</name>
</gene>
<dbReference type="AlphaFoldDB" id="A0A813DL93"/>
<dbReference type="EMBL" id="CAJNNV010002707">
    <property type="protein sequence ID" value="CAE8587671.1"/>
    <property type="molecule type" value="Genomic_DNA"/>
</dbReference>
<feature type="non-terminal residue" evidence="1">
    <location>
        <position position="121"/>
    </location>
</feature>
<accession>A0A813DL93</accession>
<evidence type="ECO:0000313" key="2">
    <source>
        <dbReference type="Proteomes" id="UP000654075"/>
    </source>
</evidence>
<proteinExistence type="predicted"/>
<organism evidence="1 2">
    <name type="scientific">Polarella glacialis</name>
    <name type="common">Dinoflagellate</name>
    <dbReference type="NCBI Taxonomy" id="89957"/>
    <lineage>
        <taxon>Eukaryota</taxon>
        <taxon>Sar</taxon>
        <taxon>Alveolata</taxon>
        <taxon>Dinophyceae</taxon>
        <taxon>Suessiales</taxon>
        <taxon>Suessiaceae</taxon>
        <taxon>Polarella</taxon>
    </lineage>
</organism>
<name>A0A813DL93_POLGL</name>
<comment type="caution">
    <text evidence="1">The sequence shown here is derived from an EMBL/GenBank/DDBJ whole genome shotgun (WGS) entry which is preliminary data.</text>
</comment>
<reference evidence="1" key="1">
    <citation type="submission" date="2021-02" db="EMBL/GenBank/DDBJ databases">
        <authorList>
            <person name="Dougan E. K."/>
            <person name="Rhodes N."/>
            <person name="Thang M."/>
            <person name="Chan C."/>
        </authorList>
    </citation>
    <scope>NUCLEOTIDE SEQUENCE</scope>
</reference>